<comment type="cofactor">
    <cofactor evidence="1">
        <name>Ca(2+)</name>
        <dbReference type="ChEBI" id="CHEBI:29108"/>
    </cofactor>
</comment>
<accession>A0AAD8FSQ0</accession>
<feature type="compositionally biased region" description="Basic residues" evidence="7">
    <location>
        <begin position="367"/>
        <end position="378"/>
    </location>
</feature>
<feature type="signal peptide" evidence="8">
    <location>
        <begin position="1"/>
        <end position="39"/>
    </location>
</feature>
<gene>
    <name evidence="10" type="primary">NPTX2</name>
    <name evidence="10" type="ORF">AOXY_G33678</name>
</gene>
<protein>
    <submittedName>
        <fullName evidence="10">Neuronal pentraxin-1</fullName>
    </submittedName>
</protein>
<keyword evidence="3" id="KW-0106">Calcium</keyword>
<evidence type="ECO:0000313" key="10">
    <source>
        <dbReference type="EMBL" id="KAK1150647.1"/>
    </source>
</evidence>
<dbReference type="PANTHER" id="PTHR19277">
    <property type="entry name" value="PENTRAXIN"/>
    <property type="match status" value="1"/>
</dbReference>
<reference evidence="10" key="1">
    <citation type="submission" date="2022-02" db="EMBL/GenBank/DDBJ databases">
        <title>Atlantic sturgeon de novo genome assembly.</title>
        <authorList>
            <person name="Stock M."/>
            <person name="Klopp C."/>
            <person name="Guiguen Y."/>
            <person name="Cabau C."/>
            <person name="Parinello H."/>
            <person name="Santidrian Yebra-Pimentel E."/>
            <person name="Kuhl H."/>
            <person name="Dirks R.P."/>
            <person name="Guessner J."/>
            <person name="Wuertz S."/>
            <person name="Du K."/>
            <person name="Schartl M."/>
        </authorList>
    </citation>
    <scope>NUCLEOTIDE SEQUENCE</scope>
    <source>
        <strain evidence="10">STURGEONOMICS-FGT-2020</strain>
        <tissue evidence="10">Whole blood</tissue>
    </source>
</reference>
<dbReference type="GO" id="GO:0046872">
    <property type="term" value="F:metal ion binding"/>
    <property type="evidence" value="ECO:0007669"/>
    <property type="project" value="UniProtKB-KW"/>
</dbReference>
<dbReference type="PRINTS" id="PR00895">
    <property type="entry name" value="PENTAXIN"/>
</dbReference>
<feature type="domain" description="Pentraxin (PTX)" evidence="9">
    <location>
        <begin position="419"/>
        <end position="621"/>
    </location>
</feature>
<evidence type="ECO:0000256" key="3">
    <source>
        <dbReference type="ARBA" id="ARBA00022837"/>
    </source>
</evidence>
<keyword evidence="2" id="KW-0479">Metal-binding</keyword>
<dbReference type="CDD" id="cd00152">
    <property type="entry name" value="PTX"/>
    <property type="match status" value="1"/>
</dbReference>
<feature type="compositionally biased region" description="Acidic residues" evidence="7">
    <location>
        <begin position="134"/>
        <end position="146"/>
    </location>
</feature>
<comment type="caution">
    <text evidence="6">Lacks conserved residue(s) required for the propagation of feature annotation.</text>
</comment>
<feature type="region of interest" description="Disordered" evidence="7">
    <location>
        <begin position="245"/>
        <end position="389"/>
    </location>
</feature>
<dbReference type="InterPro" id="IPR030476">
    <property type="entry name" value="Pentaxin_CS"/>
</dbReference>
<dbReference type="InterPro" id="IPR013320">
    <property type="entry name" value="ConA-like_dom_sf"/>
</dbReference>
<feature type="compositionally biased region" description="Basic and acidic residues" evidence="7">
    <location>
        <begin position="307"/>
        <end position="366"/>
    </location>
</feature>
<organism evidence="10 11">
    <name type="scientific">Acipenser oxyrinchus oxyrinchus</name>
    <dbReference type="NCBI Taxonomy" id="40147"/>
    <lineage>
        <taxon>Eukaryota</taxon>
        <taxon>Metazoa</taxon>
        <taxon>Chordata</taxon>
        <taxon>Craniata</taxon>
        <taxon>Vertebrata</taxon>
        <taxon>Euteleostomi</taxon>
        <taxon>Actinopterygii</taxon>
        <taxon>Chondrostei</taxon>
        <taxon>Acipenseriformes</taxon>
        <taxon>Acipenseridae</taxon>
        <taxon>Acipenser</taxon>
    </lineage>
</organism>
<evidence type="ECO:0000256" key="6">
    <source>
        <dbReference type="PROSITE-ProRule" id="PRU01172"/>
    </source>
</evidence>
<dbReference type="PANTHER" id="PTHR19277:SF3">
    <property type="entry name" value="NEURONAL PENTRAXIN-1-RELATED"/>
    <property type="match status" value="1"/>
</dbReference>
<evidence type="ECO:0000256" key="5">
    <source>
        <dbReference type="ARBA" id="ARBA00023180"/>
    </source>
</evidence>
<feature type="compositionally biased region" description="Basic and acidic residues" evidence="7">
    <location>
        <begin position="260"/>
        <end position="301"/>
    </location>
</feature>
<proteinExistence type="predicted"/>
<feature type="compositionally biased region" description="Polar residues" evidence="7">
    <location>
        <begin position="65"/>
        <end position="78"/>
    </location>
</feature>
<evidence type="ECO:0000256" key="1">
    <source>
        <dbReference type="ARBA" id="ARBA00001913"/>
    </source>
</evidence>
<dbReference type="Gene3D" id="2.60.120.200">
    <property type="match status" value="1"/>
</dbReference>
<evidence type="ECO:0000256" key="2">
    <source>
        <dbReference type="ARBA" id="ARBA00022723"/>
    </source>
</evidence>
<dbReference type="InterPro" id="IPR051360">
    <property type="entry name" value="Neuronal_Pentraxin_Related"/>
</dbReference>
<dbReference type="SUPFAM" id="SSF49899">
    <property type="entry name" value="Concanavalin A-like lectins/glucanases"/>
    <property type="match status" value="1"/>
</dbReference>
<name>A0AAD8FSQ0_ACIOX</name>
<dbReference type="Proteomes" id="UP001230051">
    <property type="component" value="Unassembled WGS sequence"/>
</dbReference>
<dbReference type="InterPro" id="IPR001759">
    <property type="entry name" value="PTX_dom"/>
</dbReference>
<evidence type="ECO:0000313" key="11">
    <source>
        <dbReference type="Proteomes" id="UP001230051"/>
    </source>
</evidence>
<dbReference type="Pfam" id="PF00354">
    <property type="entry name" value="Pentaxin"/>
    <property type="match status" value="1"/>
</dbReference>
<dbReference type="AlphaFoldDB" id="A0AAD8FSQ0"/>
<sequence length="622" mass="69543">MKKTSSCNPIPVPSRMSPLSRILLLLLVFSSRILLDVSAEHGPPLPKFVCTPMPVDSDPGCSGSGRHSQPMTPGSSNAWWGLTDDAKATILHLRETIVQQKETILDQRETIRELTAKLTLCEGFGTHSTGHHDEDDDDDDDEDEDSDSQHSNALGHSSRPHRLPEPHPLHGVPQPHHKETHGTKNTMGDPPKHAVSVDQMGRMLQSLKERIDNLQHSRNTSTSYSHSLRDLLQRRIIALEQQIQHRLHSGGEEEEEEEGGDHHRHSEDEDDDHHNQHENDTTHGHHDDGHHDDGHHDDRHHGNGQHDNGHHNNGHHDDGHHDNGHHDDGHHDDGHHDDGHHDNGHHDDGHHYDGHHHDDGHHDNGHHGNHVAHHRRGVKSRDNHGRASHGHKLDAVMSHLPHRNSDKGSASHKKVKSPDDFQIGFPMRTNYMYGRVKRTLLQEIFAVTLCLWLKSNSSPGVGTPFSYSVPGQANELVLIEWGNNPMELLVNDKAVTLPLSINDAKWHHVCVTWSTRDGLWESYQEGIKRGTGENLAAWHPIKPGGVFILGQEQDTLGGRFDATQAFVGEMSDVNMWSHVLTPSEIYNLATCGSHATGDVIAWTESSIELHGGVTKYPFDPCH</sequence>
<dbReference type="SMART" id="SM00159">
    <property type="entry name" value="PTX"/>
    <property type="match status" value="1"/>
</dbReference>
<evidence type="ECO:0000256" key="8">
    <source>
        <dbReference type="SAM" id="SignalP"/>
    </source>
</evidence>
<feature type="chain" id="PRO_5041967014" evidence="8">
    <location>
        <begin position="40"/>
        <end position="622"/>
    </location>
</feature>
<feature type="region of interest" description="Disordered" evidence="7">
    <location>
        <begin position="58"/>
        <end position="78"/>
    </location>
</feature>
<keyword evidence="4" id="KW-1015">Disulfide bond</keyword>
<keyword evidence="5" id="KW-0325">Glycoprotein</keyword>
<dbReference type="EMBL" id="JAGXEW010000057">
    <property type="protein sequence ID" value="KAK1150647.1"/>
    <property type="molecule type" value="Genomic_DNA"/>
</dbReference>
<feature type="region of interest" description="Disordered" evidence="7">
    <location>
        <begin position="123"/>
        <end position="194"/>
    </location>
</feature>
<evidence type="ECO:0000259" key="9">
    <source>
        <dbReference type="PROSITE" id="PS51828"/>
    </source>
</evidence>
<comment type="caution">
    <text evidence="10">The sequence shown here is derived from an EMBL/GenBank/DDBJ whole genome shotgun (WGS) entry which is preliminary data.</text>
</comment>
<keyword evidence="8" id="KW-0732">Signal</keyword>
<evidence type="ECO:0000256" key="4">
    <source>
        <dbReference type="ARBA" id="ARBA00023157"/>
    </source>
</evidence>
<dbReference type="PROSITE" id="PS51828">
    <property type="entry name" value="PTX_2"/>
    <property type="match status" value="1"/>
</dbReference>
<dbReference type="FunFam" id="2.60.120.200:FF:000012">
    <property type="entry name" value="neuronal pentraxin receptor"/>
    <property type="match status" value="1"/>
</dbReference>
<dbReference type="PROSITE" id="PS00289">
    <property type="entry name" value="PTX_1"/>
    <property type="match status" value="1"/>
</dbReference>
<evidence type="ECO:0000256" key="7">
    <source>
        <dbReference type="SAM" id="MobiDB-lite"/>
    </source>
</evidence>
<keyword evidence="11" id="KW-1185">Reference proteome</keyword>